<feature type="transmembrane region" description="Helical" evidence="1">
    <location>
        <begin position="231"/>
        <end position="249"/>
    </location>
</feature>
<comment type="caution">
    <text evidence="3">The sequence shown here is derived from an EMBL/GenBank/DDBJ whole genome shotgun (WGS) entry which is preliminary data.</text>
</comment>
<organism evidence="3 4">
    <name type="scientific">Candidatus Gottesmanbacteria bacterium GW2011_GWC2_39_8</name>
    <dbReference type="NCBI Taxonomy" id="1618450"/>
    <lineage>
        <taxon>Bacteria</taxon>
        <taxon>Candidatus Gottesmaniibacteriota</taxon>
    </lineage>
</organism>
<dbReference type="SUPFAM" id="SSF53448">
    <property type="entry name" value="Nucleotide-diphospho-sugar transferases"/>
    <property type="match status" value="1"/>
</dbReference>
<gene>
    <name evidence="3" type="ORF">UT63_C0003G0015</name>
</gene>
<dbReference type="EMBL" id="LBXN01000003">
    <property type="protein sequence ID" value="KKR34299.1"/>
    <property type="molecule type" value="Genomic_DNA"/>
</dbReference>
<dbReference type="PANTHER" id="PTHR43630:SF2">
    <property type="entry name" value="GLYCOSYLTRANSFERASE"/>
    <property type="match status" value="1"/>
</dbReference>
<dbReference type="InterPro" id="IPR029044">
    <property type="entry name" value="Nucleotide-diphossugar_trans"/>
</dbReference>
<name>A0A0G0Q1Q2_9BACT</name>
<evidence type="ECO:0000313" key="4">
    <source>
        <dbReference type="Proteomes" id="UP000034539"/>
    </source>
</evidence>
<feature type="domain" description="Glycosyltransferase 2-like" evidence="2">
    <location>
        <begin position="5"/>
        <end position="91"/>
    </location>
</feature>
<dbReference type="PANTHER" id="PTHR43630">
    <property type="entry name" value="POLY-BETA-1,6-N-ACETYL-D-GLUCOSAMINE SYNTHASE"/>
    <property type="match status" value="1"/>
</dbReference>
<dbReference type="Proteomes" id="UP000034539">
    <property type="component" value="Unassembled WGS sequence"/>
</dbReference>
<keyword evidence="1" id="KW-0812">Transmembrane</keyword>
<evidence type="ECO:0000259" key="2">
    <source>
        <dbReference type="Pfam" id="PF00535"/>
    </source>
</evidence>
<dbReference type="CDD" id="cd02511">
    <property type="entry name" value="Beta4Glucosyltransferase"/>
    <property type="match status" value="1"/>
</dbReference>
<protein>
    <submittedName>
        <fullName evidence="3">Lipopolysaccharide biosynthesis glycosyltransferase</fullName>
    </submittedName>
</protein>
<proteinExistence type="predicted"/>
<keyword evidence="3" id="KW-0808">Transferase</keyword>
<dbReference type="GO" id="GO:0016740">
    <property type="term" value="F:transferase activity"/>
    <property type="evidence" value="ECO:0007669"/>
    <property type="project" value="UniProtKB-KW"/>
</dbReference>
<keyword evidence="1" id="KW-1133">Transmembrane helix</keyword>
<feature type="transmembrane region" description="Helical" evidence="1">
    <location>
        <begin position="199"/>
        <end position="219"/>
    </location>
</feature>
<dbReference type="InterPro" id="IPR001173">
    <property type="entry name" value="Glyco_trans_2-like"/>
</dbReference>
<reference evidence="3 4" key="1">
    <citation type="journal article" date="2015" name="Nature">
        <title>rRNA introns, odd ribosomes, and small enigmatic genomes across a large radiation of phyla.</title>
        <authorList>
            <person name="Brown C.T."/>
            <person name="Hug L.A."/>
            <person name="Thomas B.C."/>
            <person name="Sharon I."/>
            <person name="Castelle C.J."/>
            <person name="Singh A."/>
            <person name="Wilkins M.J."/>
            <person name="Williams K.H."/>
            <person name="Banfield J.F."/>
        </authorList>
    </citation>
    <scope>NUCLEOTIDE SEQUENCE [LARGE SCALE GENOMIC DNA]</scope>
</reference>
<sequence length="255" mass="29339">MEDLSVVIATYNEEKNIARAINSIKDLAEEIIVIDGSSTDKTVEIARGLGAKVTVAVNPTIFHINKQKGLNLSKCKWILQLDADEEVTEDLRNEIRSVIEQKSEYAGYYIPRLNYFLGGPLKKGGAYPDPVIRLFLRGRGKFPCKDVHEQIDIDGKVGVLSNYLIHRPYKTFQDYLIKAERYTDLTSEQYAQDKIPVTLINSIKFIVLKPIYIFFNIYFRHLGFMDGWRGFVWAFFSGLHPAYAYLKYLKKTRPI</sequence>
<evidence type="ECO:0000313" key="3">
    <source>
        <dbReference type="EMBL" id="KKR34299.1"/>
    </source>
</evidence>
<evidence type="ECO:0000256" key="1">
    <source>
        <dbReference type="SAM" id="Phobius"/>
    </source>
</evidence>
<dbReference type="Pfam" id="PF00535">
    <property type="entry name" value="Glycos_transf_2"/>
    <property type="match status" value="1"/>
</dbReference>
<accession>A0A0G0Q1Q2</accession>
<dbReference type="AlphaFoldDB" id="A0A0G0Q1Q2"/>
<keyword evidence="1" id="KW-0472">Membrane</keyword>
<dbReference type="Gene3D" id="3.90.550.10">
    <property type="entry name" value="Spore Coat Polysaccharide Biosynthesis Protein SpsA, Chain A"/>
    <property type="match status" value="1"/>
</dbReference>